<feature type="compositionally biased region" description="Acidic residues" evidence="1">
    <location>
        <begin position="207"/>
        <end position="216"/>
    </location>
</feature>
<feature type="compositionally biased region" description="Low complexity" evidence="1">
    <location>
        <begin position="1"/>
        <end position="12"/>
    </location>
</feature>
<feature type="compositionally biased region" description="Low complexity" evidence="1">
    <location>
        <begin position="277"/>
        <end position="289"/>
    </location>
</feature>
<dbReference type="VEuPathDB" id="ToxoDB:CSUI_006718"/>
<gene>
    <name evidence="2" type="ORF">CSUI_006718</name>
</gene>
<accession>A0A2C6KTI9</accession>
<reference evidence="2 3" key="1">
    <citation type="journal article" date="2017" name="Int. J. Parasitol.">
        <title>The genome of the protozoan parasite Cystoisospora suis and a reverse vaccinology approach to identify vaccine candidates.</title>
        <authorList>
            <person name="Palmieri N."/>
            <person name="Shrestha A."/>
            <person name="Ruttkowski B."/>
            <person name="Beck T."/>
            <person name="Vogl C."/>
            <person name="Tomley F."/>
            <person name="Blake D.P."/>
            <person name="Joachim A."/>
        </authorList>
    </citation>
    <scope>NUCLEOTIDE SEQUENCE [LARGE SCALE GENOMIC DNA]</scope>
    <source>
        <strain evidence="2 3">Wien I</strain>
    </source>
</reference>
<organism evidence="2 3">
    <name type="scientific">Cystoisospora suis</name>
    <dbReference type="NCBI Taxonomy" id="483139"/>
    <lineage>
        <taxon>Eukaryota</taxon>
        <taxon>Sar</taxon>
        <taxon>Alveolata</taxon>
        <taxon>Apicomplexa</taxon>
        <taxon>Conoidasida</taxon>
        <taxon>Coccidia</taxon>
        <taxon>Eucoccidiorida</taxon>
        <taxon>Eimeriorina</taxon>
        <taxon>Sarcocystidae</taxon>
        <taxon>Cystoisospora</taxon>
    </lineage>
</organism>
<feature type="compositionally biased region" description="Low complexity" evidence="1">
    <location>
        <begin position="81"/>
        <end position="111"/>
    </location>
</feature>
<feature type="region of interest" description="Disordered" evidence="1">
    <location>
        <begin position="1"/>
        <end position="289"/>
    </location>
</feature>
<feature type="compositionally biased region" description="Basic residues" evidence="1">
    <location>
        <begin position="112"/>
        <end position="132"/>
    </location>
</feature>
<feature type="compositionally biased region" description="Polar residues" evidence="1">
    <location>
        <begin position="27"/>
        <end position="40"/>
    </location>
</feature>
<name>A0A2C6KTI9_9APIC</name>
<proteinExistence type="predicted"/>
<feature type="region of interest" description="Disordered" evidence="1">
    <location>
        <begin position="311"/>
        <end position="345"/>
    </location>
</feature>
<feature type="compositionally biased region" description="Low complexity" evidence="1">
    <location>
        <begin position="181"/>
        <end position="200"/>
    </location>
</feature>
<feature type="compositionally biased region" description="Low complexity" evidence="1">
    <location>
        <begin position="222"/>
        <end position="260"/>
    </location>
</feature>
<keyword evidence="3" id="KW-1185">Reference proteome</keyword>
<dbReference type="EMBL" id="MIGC01003435">
    <property type="protein sequence ID" value="PHJ19456.1"/>
    <property type="molecule type" value="Genomic_DNA"/>
</dbReference>
<feature type="compositionally biased region" description="Acidic residues" evidence="1">
    <location>
        <begin position="315"/>
        <end position="336"/>
    </location>
</feature>
<evidence type="ECO:0000256" key="1">
    <source>
        <dbReference type="SAM" id="MobiDB-lite"/>
    </source>
</evidence>
<protein>
    <submittedName>
        <fullName evidence="2">Uncharacterized protein</fullName>
    </submittedName>
</protein>
<dbReference type="AlphaFoldDB" id="A0A2C6KTI9"/>
<dbReference type="RefSeq" id="XP_067921156.1">
    <property type="nucleotide sequence ID" value="XM_068066871.1"/>
</dbReference>
<evidence type="ECO:0000313" key="3">
    <source>
        <dbReference type="Proteomes" id="UP000221165"/>
    </source>
</evidence>
<comment type="caution">
    <text evidence="2">The sequence shown here is derived from an EMBL/GenBank/DDBJ whole genome shotgun (WGS) entry which is preliminary data.</text>
</comment>
<dbReference type="Proteomes" id="UP000221165">
    <property type="component" value="Unassembled WGS sequence"/>
</dbReference>
<dbReference type="GeneID" id="94430082"/>
<sequence>MRASNSAKAAARTSRRGRAGEYCRLSGNVSSKNSDLSSGKNSRDLVTMMSASASHNSPPGNRRKTGRGRGGRGGGGRRNMISVVNVSVPSSASSKATSSSAIKTSSSSNKRTPTRAKKKRTTAPSSSRRRSSRLNTSSKGRQTPSKAILVKSLKAAREGKKRVSVCRNGTTPLPTERGGVFSNESNLSSSPLPTSPFSSSKVKTVGEQEEVEEDFCRDELRLSSSSSTTSPSSPSPSSSLRSSSSSSSSSSSGRLLSLPLVDSESVNNDLRTKSLESRSTTACSHSCTSSRSLREASCNSNEVVVVGIDSSSMEVDQENEEDEEGKNVMEDEEEEKEEGRHERKGEKTGLFTWLRKLWRK</sequence>
<feature type="compositionally biased region" description="Polar residues" evidence="1">
    <location>
        <begin position="49"/>
        <end position="59"/>
    </location>
</feature>
<evidence type="ECO:0000313" key="2">
    <source>
        <dbReference type="EMBL" id="PHJ19456.1"/>
    </source>
</evidence>
<feature type="compositionally biased region" description="Basic residues" evidence="1">
    <location>
        <begin position="61"/>
        <end position="70"/>
    </location>
</feature>